<feature type="repeat" description="WD" evidence="3">
    <location>
        <begin position="171"/>
        <end position="212"/>
    </location>
</feature>
<dbReference type="InterPro" id="IPR052234">
    <property type="entry name" value="U5_snRNP_Component"/>
</dbReference>
<reference evidence="4" key="1">
    <citation type="submission" date="2023-01" db="EMBL/GenBank/DDBJ databases">
        <title>The chitinases involved in constricting ring structure development in the nematode-trapping fungus Drechslerella dactyloides.</title>
        <authorList>
            <person name="Wang R."/>
            <person name="Zhang L."/>
            <person name="Tang P."/>
            <person name="Li S."/>
            <person name="Liang L."/>
        </authorList>
    </citation>
    <scope>NUCLEOTIDE SEQUENCE</scope>
    <source>
        <strain evidence="4">YMF1.00031</strain>
    </source>
</reference>
<dbReference type="PROSITE" id="PS50082">
    <property type="entry name" value="WD_REPEATS_2"/>
    <property type="match status" value="6"/>
</dbReference>
<comment type="caution">
    <text evidence="4">The sequence shown here is derived from an EMBL/GenBank/DDBJ whole genome shotgun (WGS) entry which is preliminary data.</text>
</comment>
<feature type="repeat" description="WD" evidence="3">
    <location>
        <begin position="262"/>
        <end position="296"/>
    </location>
</feature>
<keyword evidence="5" id="KW-1185">Reference proteome</keyword>
<proteinExistence type="predicted"/>
<dbReference type="AlphaFoldDB" id="A0AAD6J4N7"/>
<dbReference type="PANTHER" id="PTHR44006">
    <property type="entry name" value="U5 SMALL NUCLEAR RIBONUCLEOPROTEIN 40 KDA PROTEIN"/>
    <property type="match status" value="1"/>
</dbReference>
<dbReference type="GO" id="GO:0071013">
    <property type="term" value="C:catalytic step 2 spliceosome"/>
    <property type="evidence" value="ECO:0007669"/>
    <property type="project" value="TreeGrafter"/>
</dbReference>
<dbReference type="GO" id="GO:0003723">
    <property type="term" value="F:RNA binding"/>
    <property type="evidence" value="ECO:0007669"/>
    <property type="project" value="TreeGrafter"/>
</dbReference>
<evidence type="ECO:0000313" key="5">
    <source>
        <dbReference type="Proteomes" id="UP001221413"/>
    </source>
</evidence>
<accession>A0AAD6J4N7</accession>
<dbReference type="InterPro" id="IPR036322">
    <property type="entry name" value="WD40_repeat_dom_sf"/>
</dbReference>
<dbReference type="InterPro" id="IPR001680">
    <property type="entry name" value="WD40_rpt"/>
</dbReference>
<dbReference type="Pfam" id="PF00400">
    <property type="entry name" value="WD40"/>
    <property type="match status" value="6"/>
</dbReference>
<evidence type="ECO:0000256" key="1">
    <source>
        <dbReference type="ARBA" id="ARBA00022574"/>
    </source>
</evidence>
<evidence type="ECO:0000256" key="3">
    <source>
        <dbReference type="PROSITE-ProRule" id="PRU00221"/>
    </source>
</evidence>
<protein>
    <submittedName>
        <fullName evidence="4">Jouberin</fullName>
    </submittedName>
</protein>
<dbReference type="InterPro" id="IPR020472">
    <property type="entry name" value="WD40_PAC1"/>
</dbReference>
<sequence>MLILVGAGARLIEKNRRAIELWRYAYASSHHIATRSNRADTSGQHYTFTIPIPPLLLELAAMSTDKRKAPNDDSAFLSTANQLVKRQKSVPRDTGNAVAIAGSSSSTGGALIKAIPRTSALQAPIMELAGHSGEVFAVRFDPTGEHIASGSFDRSVLLWNTYGECQNYGQINGHKGAILDLQWSRDSRSIYTATTDSLVADWDVETGQRIRRHTGHEDIVNAIEISRRGAEVIISGSDDGTIGVWDPRMKEAVDYLETNFPITAVAIGETGTEIYTGGIENDIKVWDLRKKSVVNYLRGHTDTITSLSVSPDGQSLLSNSMDSTVRTWDIRPFAAADRSLNTFDGAPFGLEKNLIRASWSPKGDKIAAGSGDRTVCVWDSESKKLLYKLPGHKGTVNDVRFMPGTEPIVVSASSDRNLLLGELGK</sequence>
<dbReference type="Proteomes" id="UP001221413">
    <property type="component" value="Unassembled WGS sequence"/>
</dbReference>
<dbReference type="Gene3D" id="2.130.10.10">
    <property type="entry name" value="YVTN repeat-like/Quinoprotein amine dehydrogenase"/>
    <property type="match status" value="1"/>
</dbReference>
<feature type="repeat" description="WD" evidence="3">
    <location>
        <begin position="358"/>
        <end position="388"/>
    </location>
</feature>
<dbReference type="SMART" id="SM00320">
    <property type="entry name" value="WD40"/>
    <property type="match status" value="7"/>
</dbReference>
<evidence type="ECO:0000256" key="2">
    <source>
        <dbReference type="ARBA" id="ARBA00022737"/>
    </source>
</evidence>
<keyword evidence="1 3" id="KW-0853">WD repeat</keyword>
<keyword evidence="2" id="KW-0677">Repeat</keyword>
<dbReference type="CDD" id="cd00200">
    <property type="entry name" value="WD40"/>
    <property type="match status" value="1"/>
</dbReference>
<feature type="repeat" description="WD" evidence="3">
    <location>
        <begin position="297"/>
        <end position="331"/>
    </location>
</feature>
<dbReference type="InterPro" id="IPR015943">
    <property type="entry name" value="WD40/YVTN_repeat-like_dom_sf"/>
</dbReference>
<dbReference type="PANTHER" id="PTHR44006:SF1">
    <property type="entry name" value="U5 SMALL NUCLEAR RIBONUCLEOPROTEIN 40 KDA PROTEIN"/>
    <property type="match status" value="1"/>
</dbReference>
<feature type="repeat" description="WD" evidence="3">
    <location>
        <begin position="213"/>
        <end position="255"/>
    </location>
</feature>
<feature type="repeat" description="WD" evidence="3">
    <location>
        <begin position="128"/>
        <end position="160"/>
    </location>
</feature>
<gene>
    <name evidence="4" type="ORF">Dda_0524</name>
</gene>
<organism evidence="4 5">
    <name type="scientific">Drechslerella dactyloides</name>
    <name type="common">Nematode-trapping fungus</name>
    <name type="synonym">Arthrobotrys dactyloides</name>
    <dbReference type="NCBI Taxonomy" id="74499"/>
    <lineage>
        <taxon>Eukaryota</taxon>
        <taxon>Fungi</taxon>
        <taxon>Dikarya</taxon>
        <taxon>Ascomycota</taxon>
        <taxon>Pezizomycotina</taxon>
        <taxon>Orbiliomycetes</taxon>
        <taxon>Orbiliales</taxon>
        <taxon>Orbiliaceae</taxon>
        <taxon>Drechslerella</taxon>
    </lineage>
</organism>
<evidence type="ECO:0000313" key="4">
    <source>
        <dbReference type="EMBL" id="KAJ6264378.1"/>
    </source>
</evidence>
<dbReference type="PROSITE" id="PS50294">
    <property type="entry name" value="WD_REPEATS_REGION"/>
    <property type="match status" value="4"/>
</dbReference>
<dbReference type="PRINTS" id="PR00320">
    <property type="entry name" value="GPROTEINBRPT"/>
</dbReference>
<dbReference type="EMBL" id="JAQGDS010000001">
    <property type="protein sequence ID" value="KAJ6264378.1"/>
    <property type="molecule type" value="Genomic_DNA"/>
</dbReference>
<name>A0AAD6J4N7_DREDA</name>
<dbReference type="SUPFAM" id="SSF50978">
    <property type="entry name" value="WD40 repeat-like"/>
    <property type="match status" value="1"/>
</dbReference>